<proteinExistence type="predicted"/>
<name>A0AC35EV20_9BILA</name>
<organism evidence="1 2">
    <name type="scientific">Panagrolaimus sp. PS1159</name>
    <dbReference type="NCBI Taxonomy" id="55785"/>
    <lineage>
        <taxon>Eukaryota</taxon>
        <taxon>Metazoa</taxon>
        <taxon>Ecdysozoa</taxon>
        <taxon>Nematoda</taxon>
        <taxon>Chromadorea</taxon>
        <taxon>Rhabditida</taxon>
        <taxon>Tylenchina</taxon>
        <taxon>Panagrolaimomorpha</taxon>
        <taxon>Panagrolaimoidea</taxon>
        <taxon>Panagrolaimidae</taxon>
        <taxon>Panagrolaimus</taxon>
    </lineage>
</organism>
<evidence type="ECO:0000313" key="2">
    <source>
        <dbReference type="WBParaSite" id="PS1159_v2.g10242.t1"/>
    </source>
</evidence>
<accession>A0AC35EV20</accession>
<dbReference type="WBParaSite" id="PS1159_v2.g10242.t1">
    <property type="protein sequence ID" value="PS1159_v2.g10242.t1"/>
    <property type="gene ID" value="PS1159_v2.g10242"/>
</dbReference>
<reference evidence="2" key="1">
    <citation type="submission" date="2022-11" db="UniProtKB">
        <authorList>
            <consortium name="WormBaseParasite"/>
        </authorList>
    </citation>
    <scope>IDENTIFICATION</scope>
</reference>
<sequence length="150" mass="17434">MGGGIYNGSWVCFRTETQIPEKRQQNLKDAELYLKEAQKFDDQNSRSFYYLGRLYSEKPNQANVAFINYRASIDKNEHDADTWCSIGVLYKIQSQDLDALQAFVCAVQINPTHSAAWTNLGKLYEHHCFYRDANYCYKKAVINNSCKFIF</sequence>
<evidence type="ECO:0000313" key="1">
    <source>
        <dbReference type="Proteomes" id="UP000887580"/>
    </source>
</evidence>
<protein>
    <submittedName>
        <fullName evidence="2">Uncharacterized protein</fullName>
    </submittedName>
</protein>
<dbReference type="Proteomes" id="UP000887580">
    <property type="component" value="Unplaced"/>
</dbReference>